<dbReference type="InterPro" id="IPR036865">
    <property type="entry name" value="CRAL-TRIO_dom_sf"/>
</dbReference>
<dbReference type="SUPFAM" id="SSF46938">
    <property type="entry name" value="CRAL/TRIO N-terminal domain"/>
    <property type="match status" value="1"/>
</dbReference>
<dbReference type="PANTHER" id="PTHR46590:SF1">
    <property type="entry name" value="PHOSPHATIDYLINOSITOL TRANSFER PROTEIN CSR1"/>
    <property type="match status" value="1"/>
</dbReference>
<dbReference type="SUPFAM" id="SSF52087">
    <property type="entry name" value="CRAL/TRIO domain"/>
    <property type="match status" value="1"/>
</dbReference>
<dbReference type="Gene3D" id="3.40.525.10">
    <property type="entry name" value="CRAL-TRIO lipid binding domain"/>
    <property type="match status" value="1"/>
</dbReference>
<evidence type="ECO:0000259" key="1">
    <source>
        <dbReference type="PROSITE" id="PS50191"/>
    </source>
</evidence>
<gene>
    <name evidence="2" type="ORF">CONCODRAFT_16883</name>
</gene>
<accession>A0A137P9A6</accession>
<sequence length="417" mass="47923">MTDIDPTPNNLSTTTNGNTVKARTYSKLNLTPEEEKVLQQVWKKVFNKLNGIEIEEEEEKKSVSSTGSFGRLSFKKMWKSSSQTSINELFLNKSGEELKSSLWSLAQSDHPDALLIRYIVARKWVVDDAVRMFLGSLEFFNSEPILKLQLEGERSINKEQLESGAFYFHQTDKDGYLTLYIHSAKSFPSNYTNDEQLEYTLNIITTSYLMLTKSGTITIVFNLMGFTMANLDINYMKTLIKLLTDKIPETLKRVIIHGAPWIFNSVWSVISSFLDPVIKSKVVFTNGEEIKEYIDETKLPAELGGTNPYQYKYIPPAEDEQLLPKDDNYTQLIATRQELTKEFELKTYKWIQGGEDAIGLKEKRDELADQLAANHQALWPYVRCKNMYHRLGVINYYDNIDWNAINTTIDANTKNSD</sequence>
<organism evidence="2 3">
    <name type="scientific">Conidiobolus coronatus (strain ATCC 28846 / CBS 209.66 / NRRL 28638)</name>
    <name type="common">Delacroixia coronata</name>
    <dbReference type="NCBI Taxonomy" id="796925"/>
    <lineage>
        <taxon>Eukaryota</taxon>
        <taxon>Fungi</taxon>
        <taxon>Fungi incertae sedis</taxon>
        <taxon>Zoopagomycota</taxon>
        <taxon>Entomophthoromycotina</taxon>
        <taxon>Entomophthoromycetes</taxon>
        <taxon>Entomophthorales</taxon>
        <taxon>Ancylistaceae</taxon>
        <taxon>Conidiobolus</taxon>
    </lineage>
</organism>
<dbReference type="Pfam" id="PF03765">
    <property type="entry name" value="CRAL_TRIO_N"/>
    <property type="match status" value="1"/>
</dbReference>
<dbReference type="EMBL" id="KQ964474">
    <property type="protein sequence ID" value="KXN71491.1"/>
    <property type="molecule type" value="Genomic_DNA"/>
</dbReference>
<name>A0A137P9A6_CONC2</name>
<evidence type="ECO:0000313" key="3">
    <source>
        <dbReference type="Proteomes" id="UP000070444"/>
    </source>
</evidence>
<dbReference type="Proteomes" id="UP000070444">
    <property type="component" value="Unassembled WGS sequence"/>
</dbReference>
<dbReference type="CDD" id="cd00170">
    <property type="entry name" value="SEC14"/>
    <property type="match status" value="1"/>
</dbReference>
<evidence type="ECO:0000313" key="2">
    <source>
        <dbReference type="EMBL" id="KXN71491.1"/>
    </source>
</evidence>
<dbReference type="OrthoDB" id="43460at2759"/>
<dbReference type="InterPro" id="IPR036273">
    <property type="entry name" value="CRAL/TRIO_N_dom_sf"/>
</dbReference>
<dbReference type="PROSITE" id="PS50191">
    <property type="entry name" value="CRAL_TRIO"/>
    <property type="match status" value="1"/>
</dbReference>
<feature type="domain" description="CRAL-TRIO" evidence="1">
    <location>
        <begin position="154"/>
        <end position="311"/>
    </location>
</feature>
<dbReference type="OMA" id="CFVNVQV"/>
<dbReference type="AlphaFoldDB" id="A0A137P9A6"/>
<protein>
    <submittedName>
        <fullName evidence="2">CRAL/TRIO domain-containing protein</fullName>
    </submittedName>
</protein>
<dbReference type="SMART" id="SM01100">
    <property type="entry name" value="CRAL_TRIO_N"/>
    <property type="match status" value="1"/>
</dbReference>
<dbReference type="Pfam" id="PF00650">
    <property type="entry name" value="CRAL_TRIO"/>
    <property type="match status" value="1"/>
</dbReference>
<dbReference type="InterPro" id="IPR052432">
    <property type="entry name" value="PITP/CRAL-TRIO"/>
</dbReference>
<dbReference type="SMART" id="SM00516">
    <property type="entry name" value="SEC14"/>
    <property type="match status" value="1"/>
</dbReference>
<dbReference type="InterPro" id="IPR001251">
    <property type="entry name" value="CRAL-TRIO_dom"/>
</dbReference>
<dbReference type="InterPro" id="IPR011074">
    <property type="entry name" value="CRAL/TRIO_N_dom"/>
</dbReference>
<reference evidence="2 3" key="1">
    <citation type="journal article" date="2015" name="Genome Biol. Evol.">
        <title>Phylogenomic analyses indicate that early fungi evolved digesting cell walls of algal ancestors of land plants.</title>
        <authorList>
            <person name="Chang Y."/>
            <person name="Wang S."/>
            <person name="Sekimoto S."/>
            <person name="Aerts A.L."/>
            <person name="Choi C."/>
            <person name="Clum A."/>
            <person name="LaButti K.M."/>
            <person name="Lindquist E.A."/>
            <person name="Yee Ngan C."/>
            <person name="Ohm R.A."/>
            <person name="Salamov A.A."/>
            <person name="Grigoriev I.V."/>
            <person name="Spatafora J.W."/>
            <person name="Berbee M.L."/>
        </authorList>
    </citation>
    <scope>NUCLEOTIDE SEQUENCE [LARGE SCALE GENOMIC DNA]</scope>
    <source>
        <strain evidence="2 3">NRRL 28638</strain>
    </source>
</reference>
<proteinExistence type="predicted"/>
<keyword evidence="3" id="KW-1185">Reference proteome</keyword>
<dbReference type="PANTHER" id="PTHR46590">
    <property type="entry name" value="PHOSPHATIDYLINOSITOL TRANSFER PROTEIN CSR1-RELATED"/>
    <property type="match status" value="1"/>
</dbReference>